<evidence type="ECO:0000313" key="1">
    <source>
        <dbReference type="Ensembl" id="ENSAZOP00000023725.1"/>
    </source>
</evidence>
<dbReference type="Ensembl" id="ENSAZOT00000025472.1">
    <property type="protein sequence ID" value="ENSAZOP00000023725.1"/>
    <property type="gene ID" value="ENSAZOG00000015321.1"/>
</dbReference>
<sequence length="85" mass="9566">MGGRGKPRQGLLPSRRACRPCWPRPCCPCPGRSLLLLSWPCFSASLHAAFHHAFFSANTISKGFILVHLNIHDSLHFCSKRHLFI</sequence>
<name>A0A8B9VIE6_9AVES</name>
<dbReference type="Proteomes" id="UP000694549">
    <property type="component" value="Unplaced"/>
</dbReference>
<keyword evidence="2" id="KW-1185">Reference proteome</keyword>
<proteinExistence type="predicted"/>
<evidence type="ECO:0000313" key="2">
    <source>
        <dbReference type="Proteomes" id="UP000694549"/>
    </source>
</evidence>
<organism evidence="1 2">
    <name type="scientific">Anas zonorhyncha</name>
    <name type="common">Eastern spot-billed duck</name>
    <dbReference type="NCBI Taxonomy" id="75864"/>
    <lineage>
        <taxon>Eukaryota</taxon>
        <taxon>Metazoa</taxon>
        <taxon>Chordata</taxon>
        <taxon>Craniata</taxon>
        <taxon>Vertebrata</taxon>
        <taxon>Euteleostomi</taxon>
        <taxon>Archelosauria</taxon>
        <taxon>Archosauria</taxon>
        <taxon>Dinosauria</taxon>
        <taxon>Saurischia</taxon>
        <taxon>Theropoda</taxon>
        <taxon>Coelurosauria</taxon>
        <taxon>Aves</taxon>
        <taxon>Neognathae</taxon>
        <taxon>Galloanserae</taxon>
        <taxon>Anseriformes</taxon>
        <taxon>Anatidae</taxon>
        <taxon>Anatinae</taxon>
        <taxon>Anas</taxon>
    </lineage>
</organism>
<protein>
    <submittedName>
        <fullName evidence="1">Uncharacterized protein</fullName>
    </submittedName>
</protein>
<reference evidence="1" key="1">
    <citation type="submission" date="2025-08" db="UniProtKB">
        <authorList>
            <consortium name="Ensembl"/>
        </authorList>
    </citation>
    <scope>IDENTIFICATION</scope>
</reference>
<accession>A0A8B9VIE6</accession>
<dbReference type="AlphaFoldDB" id="A0A8B9VIE6"/>
<reference evidence="1" key="2">
    <citation type="submission" date="2025-09" db="UniProtKB">
        <authorList>
            <consortium name="Ensembl"/>
        </authorList>
    </citation>
    <scope>IDENTIFICATION</scope>
</reference>